<accession>A0A291QVC7</accession>
<keyword evidence="17" id="KW-1185">Reference proteome</keyword>
<dbReference type="PANTHER" id="PTHR45528">
    <property type="entry name" value="SENSOR HISTIDINE KINASE CPXA"/>
    <property type="match status" value="1"/>
</dbReference>
<feature type="transmembrane region" description="Helical" evidence="14">
    <location>
        <begin position="366"/>
        <end position="385"/>
    </location>
</feature>
<protein>
    <recommendedName>
        <fullName evidence="3">histidine kinase</fullName>
        <ecNumber evidence="3">2.7.13.3</ecNumber>
    </recommendedName>
</protein>
<feature type="domain" description="Histidine kinase" evidence="15">
    <location>
        <begin position="976"/>
        <end position="1190"/>
    </location>
</feature>
<feature type="transmembrane region" description="Helical" evidence="14">
    <location>
        <begin position="262"/>
        <end position="280"/>
    </location>
</feature>
<dbReference type="Proteomes" id="UP000220133">
    <property type="component" value="Chromosome"/>
</dbReference>
<dbReference type="EC" id="2.7.13.3" evidence="3"/>
<dbReference type="SMART" id="SM00388">
    <property type="entry name" value="HisKA"/>
    <property type="match status" value="1"/>
</dbReference>
<keyword evidence="6" id="KW-0808">Transferase</keyword>
<dbReference type="RefSeq" id="WP_098194200.1">
    <property type="nucleotide sequence ID" value="NZ_CP023777.1"/>
</dbReference>
<dbReference type="Gene3D" id="6.10.340.10">
    <property type="match status" value="1"/>
</dbReference>
<feature type="transmembrane region" description="Helical" evidence="14">
    <location>
        <begin position="181"/>
        <end position="203"/>
    </location>
</feature>
<keyword evidence="5" id="KW-0597">Phosphoprotein</keyword>
<feature type="transmembrane region" description="Helical" evidence="14">
    <location>
        <begin position="708"/>
        <end position="732"/>
    </location>
</feature>
<proteinExistence type="predicted"/>
<feature type="transmembrane region" description="Helical" evidence="14">
    <location>
        <begin position="665"/>
        <end position="687"/>
    </location>
</feature>
<evidence type="ECO:0000256" key="8">
    <source>
        <dbReference type="ARBA" id="ARBA00022741"/>
    </source>
</evidence>
<comment type="catalytic activity">
    <reaction evidence="1">
        <text>ATP + protein L-histidine = ADP + protein N-phospho-L-histidine.</text>
        <dbReference type="EC" id="2.7.13.3"/>
    </reaction>
</comment>
<evidence type="ECO:0000256" key="3">
    <source>
        <dbReference type="ARBA" id="ARBA00012438"/>
    </source>
</evidence>
<dbReference type="InterPro" id="IPR004358">
    <property type="entry name" value="Sig_transdc_His_kin-like_C"/>
</dbReference>
<evidence type="ECO:0000313" key="16">
    <source>
        <dbReference type="EMBL" id="ATL47823.1"/>
    </source>
</evidence>
<keyword evidence="8" id="KW-0547">Nucleotide-binding</keyword>
<dbReference type="SUPFAM" id="SSF55874">
    <property type="entry name" value="ATPase domain of HSP90 chaperone/DNA topoisomerase II/histidine kinase"/>
    <property type="match status" value="1"/>
</dbReference>
<dbReference type="Pfam" id="PF02518">
    <property type="entry name" value="HATPase_c"/>
    <property type="match status" value="1"/>
</dbReference>
<dbReference type="InterPro" id="IPR003594">
    <property type="entry name" value="HATPase_dom"/>
</dbReference>
<evidence type="ECO:0000313" key="17">
    <source>
        <dbReference type="Proteomes" id="UP000220133"/>
    </source>
</evidence>
<dbReference type="PRINTS" id="PR00344">
    <property type="entry name" value="BCTRLSENSOR"/>
</dbReference>
<dbReference type="Pfam" id="PF00512">
    <property type="entry name" value="HisKA"/>
    <property type="match status" value="1"/>
</dbReference>
<dbReference type="Gene3D" id="1.10.287.130">
    <property type="match status" value="1"/>
</dbReference>
<dbReference type="CDD" id="cd00082">
    <property type="entry name" value="HisKA"/>
    <property type="match status" value="1"/>
</dbReference>
<evidence type="ECO:0000259" key="15">
    <source>
        <dbReference type="PROSITE" id="PS50109"/>
    </source>
</evidence>
<gene>
    <name evidence="16" type="ORF">COR50_11975</name>
</gene>
<comment type="subcellular location">
    <subcellularLocation>
        <location evidence="2">Cell membrane</location>
        <topology evidence="2">Multi-pass membrane protein</topology>
    </subcellularLocation>
</comment>
<dbReference type="KEGG" id="cbae:COR50_11975"/>
<evidence type="ECO:0000256" key="9">
    <source>
        <dbReference type="ARBA" id="ARBA00022777"/>
    </source>
</evidence>
<feature type="transmembrane region" description="Helical" evidence="14">
    <location>
        <begin position="344"/>
        <end position="360"/>
    </location>
</feature>
<feature type="transmembrane region" description="Helical" evidence="14">
    <location>
        <begin position="397"/>
        <end position="415"/>
    </location>
</feature>
<evidence type="ECO:0000256" key="7">
    <source>
        <dbReference type="ARBA" id="ARBA00022692"/>
    </source>
</evidence>
<dbReference type="GO" id="GO:0005524">
    <property type="term" value="F:ATP binding"/>
    <property type="evidence" value="ECO:0007669"/>
    <property type="project" value="UniProtKB-KW"/>
</dbReference>
<dbReference type="CDD" id="cd00075">
    <property type="entry name" value="HATPase"/>
    <property type="match status" value="1"/>
</dbReference>
<dbReference type="PANTHER" id="PTHR45528:SF1">
    <property type="entry name" value="SENSOR HISTIDINE KINASE CPXA"/>
    <property type="match status" value="1"/>
</dbReference>
<dbReference type="InterPro" id="IPR003661">
    <property type="entry name" value="HisK_dim/P_dom"/>
</dbReference>
<evidence type="ECO:0000256" key="5">
    <source>
        <dbReference type="ARBA" id="ARBA00022553"/>
    </source>
</evidence>
<dbReference type="EMBL" id="CP023777">
    <property type="protein sequence ID" value="ATL47823.1"/>
    <property type="molecule type" value="Genomic_DNA"/>
</dbReference>
<organism evidence="16 17">
    <name type="scientific">Chitinophaga caeni</name>
    <dbReference type="NCBI Taxonomy" id="2029983"/>
    <lineage>
        <taxon>Bacteria</taxon>
        <taxon>Pseudomonadati</taxon>
        <taxon>Bacteroidota</taxon>
        <taxon>Chitinophagia</taxon>
        <taxon>Chitinophagales</taxon>
        <taxon>Chitinophagaceae</taxon>
        <taxon>Chitinophaga</taxon>
    </lineage>
</organism>
<evidence type="ECO:0000256" key="14">
    <source>
        <dbReference type="SAM" id="Phobius"/>
    </source>
</evidence>
<name>A0A291QVC7_9BACT</name>
<evidence type="ECO:0000256" key="1">
    <source>
        <dbReference type="ARBA" id="ARBA00000085"/>
    </source>
</evidence>
<keyword evidence="11 14" id="KW-1133">Transmembrane helix</keyword>
<keyword evidence="13 14" id="KW-0472">Membrane</keyword>
<evidence type="ECO:0000256" key="11">
    <source>
        <dbReference type="ARBA" id="ARBA00022989"/>
    </source>
</evidence>
<feature type="transmembrane region" description="Helical" evidence="14">
    <location>
        <begin position="223"/>
        <end position="242"/>
    </location>
</feature>
<evidence type="ECO:0000256" key="6">
    <source>
        <dbReference type="ARBA" id="ARBA00022679"/>
    </source>
</evidence>
<dbReference type="SMART" id="SM00387">
    <property type="entry name" value="HATPase_c"/>
    <property type="match status" value="1"/>
</dbReference>
<feature type="transmembrane region" description="Helical" evidence="14">
    <location>
        <begin position="883"/>
        <end position="905"/>
    </location>
</feature>
<feature type="transmembrane region" description="Helical" evidence="14">
    <location>
        <begin position="308"/>
        <end position="332"/>
    </location>
</feature>
<dbReference type="InterPro" id="IPR036890">
    <property type="entry name" value="HATPase_C_sf"/>
</dbReference>
<keyword evidence="4" id="KW-1003">Cell membrane</keyword>
<evidence type="ECO:0000256" key="10">
    <source>
        <dbReference type="ARBA" id="ARBA00022840"/>
    </source>
</evidence>
<dbReference type="PROSITE" id="PS50109">
    <property type="entry name" value="HIS_KIN"/>
    <property type="match status" value="1"/>
</dbReference>
<reference evidence="16 17" key="1">
    <citation type="submission" date="2017-10" db="EMBL/GenBank/DDBJ databases">
        <title>Paenichitinophaga pekingensis gen. nov., sp. nov., isolated from activated sludge.</title>
        <authorList>
            <person name="Jin D."/>
            <person name="Kong X."/>
            <person name="Deng Y."/>
            <person name="Bai Z."/>
        </authorList>
    </citation>
    <scope>NUCLEOTIDE SEQUENCE [LARGE SCALE GENOMIC DNA]</scope>
    <source>
        <strain evidence="16 17">13</strain>
    </source>
</reference>
<dbReference type="AlphaFoldDB" id="A0A291QVC7"/>
<evidence type="ECO:0000256" key="2">
    <source>
        <dbReference type="ARBA" id="ARBA00004651"/>
    </source>
</evidence>
<dbReference type="SUPFAM" id="SSF47384">
    <property type="entry name" value="Homodimeric domain of signal transducing histidine kinase"/>
    <property type="match status" value="1"/>
</dbReference>
<dbReference type="GO" id="GO:0000155">
    <property type="term" value="F:phosphorelay sensor kinase activity"/>
    <property type="evidence" value="ECO:0007669"/>
    <property type="project" value="InterPro"/>
</dbReference>
<evidence type="ECO:0000256" key="4">
    <source>
        <dbReference type="ARBA" id="ARBA00022475"/>
    </source>
</evidence>
<dbReference type="InterPro" id="IPR036097">
    <property type="entry name" value="HisK_dim/P_sf"/>
</dbReference>
<dbReference type="InterPro" id="IPR050398">
    <property type="entry name" value="HssS/ArlS-like"/>
</dbReference>
<dbReference type="GO" id="GO:0005886">
    <property type="term" value="C:plasma membrane"/>
    <property type="evidence" value="ECO:0007669"/>
    <property type="project" value="UniProtKB-SubCell"/>
</dbReference>
<sequence>MQQLLQRKYSESELKSLYQRDIYVYTYDVSEEGNRLTFWSTNSIVPDDWAKRPKVGTYFKKLNNGFYVELSKQIGHEDGHTQFLVGLIPVKFEYSINNNYLANTFYKKPAISDSYSIHDGPPGMPVYSKNNDVLFYLYYNPTTLYNTPSLASIILISLGCICILVFINLVGSFLAKRFNPLWGFLLLLVVVISFRVITYLYPFPFDWRALNLFSPTIYARDDVFRSLGDLLLNVLLVTWLVLFFRQHVRTIKPPVLKKKWQLWSVIVLSGFMMYVVGQFLSDLMRSLVIDSRISFAVTDFLSLTEYSVIGTIVVGFIAINFLFFSQIVNYLLNQLTDFQFRSKYLFLAITGLLWLLLRIKDPEFGYSVALMIWLLGYVVMLDLLTQKFESSPASVPFLFWMLVMTITTSAVLIYYNGQKELTQRMRMADIISQQKDPYLETLLMDVGDRMQHDDFVIAFFLNKSRRYKEVLRTELDKKYFTGYLAKFDSKLYTFDEKGKAVYNSDTTSYINFLEEFQPTSDLMAKQADKDLYYHERSYGDYSYIGSKKVINSEDSSTLGYIMYIVTPEVAQKEKLYPELLIDGETLDNEVELTSNYSYAVYDKGDLVTNYNDFQFPVKLYAADIPTTDYAVKDISGYSKLYYKASKDKLVIIVKKNRDFVEFITLFAYMFCLFLLIIAIYSILDLLVKARMRMANIKDMLNITIRRKVQGTIIFVVLFAFIVLGVTTILFYIDRYQVDNKKMLSKSLHDISVEIENIFATQRMFDALEGIYDPIFQAKLSNSITKIADEHNVDINVYDTDGKLQLGTQPLINQKGLISTKINPMAFYELSGLNKIQFIQSEKIGKMQYLSGYMPLREQGEVFAYINIPYFATQTELNQQISTFLVALININAFIFLIAGILAILITNSITKSFSLVAEKLRGVNLDQANDQIEWNRNDEIGALVKEYNKMVLQLEISANQLAKSEREGAWREMARQVAHEIKNPLTPMKLSIQYLQRAIANDSPNVKDLSKNVANTLVEQIEHLANIASDFSAFAKISEGNNEAVHLNEMLRSLTGLYQSLPECSVHYHEPAKDLYVWADKTQLNRLFTNLLQNAIQAMDETVVGRIDVGIQELGGEPPYVTVAIRDNGQGIPEDVRPKIFEPNFTTKSSGTGLGLAMCKNIVEHAHGEIWFVTATGQGTTFYVKLPLMEGVLA</sequence>
<keyword evidence="9" id="KW-0418">Kinase</keyword>
<dbReference type="OrthoDB" id="9776727at2"/>
<evidence type="ECO:0000256" key="13">
    <source>
        <dbReference type="ARBA" id="ARBA00023136"/>
    </source>
</evidence>
<dbReference type="InterPro" id="IPR005467">
    <property type="entry name" value="His_kinase_dom"/>
</dbReference>
<evidence type="ECO:0000256" key="12">
    <source>
        <dbReference type="ARBA" id="ARBA00023012"/>
    </source>
</evidence>
<dbReference type="Gene3D" id="3.30.565.10">
    <property type="entry name" value="Histidine kinase-like ATPase, C-terminal domain"/>
    <property type="match status" value="1"/>
</dbReference>
<keyword evidence="12" id="KW-0902">Two-component regulatory system</keyword>
<keyword evidence="10" id="KW-0067">ATP-binding</keyword>
<feature type="transmembrane region" description="Helical" evidence="14">
    <location>
        <begin position="150"/>
        <end position="174"/>
    </location>
</feature>
<keyword evidence="7 14" id="KW-0812">Transmembrane</keyword>